<evidence type="ECO:0000313" key="1">
    <source>
        <dbReference type="EMBL" id="CAI9153604.1"/>
    </source>
</evidence>
<name>A0ABN8XW53_RANTA</name>
<dbReference type="Proteomes" id="UP001176941">
    <property type="component" value="Chromosome 10"/>
</dbReference>
<organism evidence="1 2">
    <name type="scientific">Rangifer tarandus platyrhynchus</name>
    <name type="common">Svalbard reindeer</name>
    <dbReference type="NCBI Taxonomy" id="3082113"/>
    <lineage>
        <taxon>Eukaryota</taxon>
        <taxon>Metazoa</taxon>
        <taxon>Chordata</taxon>
        <taxon>Craniata</taxon>
        <taxon>Vertebrata</taxon>
        <taxon>Euteleostomi</taxon>
        <taxon>Mammalia</taxon>
        <taxon>Eutheria</taxon>
        <taxon>Laurasiatheria</taxon>
        <taxon>Artiodactyla</taxon>
        <taxon>Ruminantia</taxon>
        <taxon>Pecora</taxon>
        <taxon>Cervidae</taxon>
        <taxon>Odocoileinae</taxon>
        <taxon>Rangifer</taxon>
    </lineage>
</organism>
<sequence>MAELEGKESLPGCPRCSSITLFSQKPVQLRLVLGLWEDHLPYEEAHCLWWAAGIEPACQETLEMKFQSLGQEYLLEESKATHPNILARKIPWTEKPSGLQSTGSHSQTQLKRHSTAKMFLVGTGVLQTKLVEVMEFQLSYFKS</sequence>
<protein>
    <submittedName>
        <fullName evidence="1">Uncharacterized protein</fullName>
    </submittedName>
</protein>
<reference evidence="1" key="1">
    <citation type="submission" date="2023-04" db="EMBL/GenBank/DDBJ databases">
        <authorList>
            <consortium name="ELIXIR-Norway"/>
        </authorList>
    </citation>
    <scope>NUCLEOTIDE SEQUENCE [LARGE SCALE GENOMIC DNA]</scope>
</reference>
<proteinExistence type="predicted"/>
<gene>
    <name evidence="1" type="ORF">MRATA1EN1_LOCUS2566</name>
</gene>
<keyword evidence="2" id="KW-1185">Reference proteome</keyword>
<evidence type="ECO:0000313" key="2">
    <source>
        <dbReference type="Proteomes" id="UP001176941"/>
    </source>
</evidence>
<accession>A0ABN8XW53</accession>
<dbReference type="EMBL" id="OX459946">
    <property type="protein sequence ID" value="CAI9153604.1"/>
    <property type="molecule type" value="Genomic_DNA"/>
</dbReference>